<accession>A0A7J9AAC7</accession>
<evidence type="ECO:0000313" key="2">
    <source>
        <dbReference type="Proteomes" id="UP000593574"/>
    </source>
</evidence>
<organism evidence="1 2">
    <name type="scientific">Gossypium laxum</name>
    <dbReference type="NCBI Taxonomy" id="34288"/>
    <lineage>
        <taxon>Eukaryota</taxon>
        <taxon>Viridiplantae</taxon>
        <taxon>Streptophyta</taxon>
        <taxon>Embryophyta</taxon>
        <taxon>Tracheophyta</taxon>
        <taxon>Spermatophyta</taxon>
        <taxon>Magnoliopsida</taxon>
        <taxon>eudicotyledons</taxon>
        <taxon>Gunneridae</taxon>
        <taxon>Pentapetalae</taxon>
        <taxon>rosids</taxon>
        <taxon>malvids</taxon>
        <taxon>Malvales</taxon>
        <taxon>Malvaceae</taxon>
        <taxon>Malvoideae</taxon>
        <taxon>Gossypium</taxon>
    </lineage>
</organism>
<proteinExistence type="predicted"/>
<keyword evidence="2" id="KW-1185">Reference proteome</keyword>
<comment type="caution">
    <text evidence="1">The sequence shown here is derived from an EMBL/GenBank/DDBJ whole genome shotgun (WGS) entry which is preliminary data.</text>
</comment>
<gene>
    <name evidence="1" type="ORF">Golax_008102</name>
</gene>
<dbReference type="Proteomes" id="UP000593574">
    <property type="component" value="Unassembled WGS sequence"/>
</dbReference>
<protein>
    <submittedName>
        <fullName evidence="1">Uncharacterized protein</fullName>
    </submittedName>
</protein>
<reference evidence="1 2" key="1">
    <citation type="journal article" date="2019" name="Genome Biol. Evol.">
        <title>Insights into the evolution of the New World diploid cottons (Gossypium, subgenus Houzingenia) based on genome sequencing.</title>
        <authorList>
            <person name="Grover C.E."/>
            <person name="Arick M.A. 2nd"/>
            <person name="Thrash A."/>
            <person name="Conover J.L."/>
            <person name="Sanders W.S."/>
            <person name="Peterson D.G."/>
            <person name="Frelichowski J.E."/>
            <person name="Scheffler J.A."/>
            <person name="Scheffler B.E."/>
            <person name="Wendel J.F."/>
        </authorList>
    </citation>
    <scope>NUCLEOTIDE SEQUENCE [LARGE SCALE GENOMIC DNA]</scope>
    <source>
        <strain evidence="1">4</strain>
        <tissue evidence="1">Leaf</tissue>
    </source>
</reference>
<sequence length="141" mass="15816">MITRIANYDMLVMLFAKDREKWKGAKRGQLGCSIGGRVFDGIPLQEVVGASDKSWKYLKGSLKRIREAIKDVAEAIREGNVIAERGQPRVNSEQELFAELVNLGHIFSLLQTLGPLFGCTAEERKEFLLQMMHNSSGDLAY</sequence>
<dbReference type="AlphaFoldDB" id="A0A7J9AAC7"/>
<name>A0A7J9AAC7_9ROSI</name>
<dbReference type="EMBL" id="JABEZV010000009">
    <property type="protein sequence ID" value="MBA0720484.1"/>
    <property type="molecule type" value="Genomic_DNA"/>
</dbReference>
<evidence type="ECO:0000313" key="1">
    <source>
        <dbReference type="EMBL" id="MBA0720484.1"/>
    </source>
</evidence>